<feature type="compositionally biased region" description="Polar residues" evidence="1">
    <location>
        <begin position="1"/>
        <end position="12"/>
    </location>
</feature>
<dbReference type="AlphaFoldDB" id="A0A9W6Z4J7"/>
<evidence type="ECO:0000313" key="2">
    <source>
        <dbReference type="EMBL" id="GMG56113.1"/>
    </source>
</evidence>
<comment type="caution">
    <text evidence="2">The sequence shown here is derived from an EMBL/GenBank/DDBJ whole genome shotgun (WGS) entry which is preliminary data.</text>
</comment>
<proteinExistence type="predicted"/>
<dbReference type="Proteomes" id="UP001165063">
    <property type="component" value="Unassembled WGS sequence"/>
</dbReference>
<reference evidence="2" key="1">
    <citation type="submission" date="2023-04" db="EMBL/GenBank/DDBJ databases">
        <title>Ambrosiozyma monospora NBRC 1965.</title>
        <authorList>
            <person name="Ichikawa N."/>
            <person name="Sato H."/>
            <person name="Tonouchi N."/>
        </authorList>
    </citation>
    <scope>NUCLEOTIDE SEQUENCE</scope>
    <source>
        <strain evidence="2">NBRC 1965</strain>
    </source>
</reference>
<name>A0A9W6Z4J7_AMBMO</name>
<organism evidence="2 3">
    <name type="scientific">Ambrosiozyma monospora</name>
    <name type="common">Yeast</name>
    <name type="synonym">Endomycopsis monosporus</name>
    <dbReference type="NCBI Taxonomy" id="43982"/>
    <lineage>
        <taxon>Eukaryota</taxon>
        <taxon>Fungi</taxon>
        <taxon>Dikarya</taxon>
        <taxon>Ascomycota</taxon>
        <taxon>Saccharomycotina</taxon>
        <taxon>Pichiomycetes</taxon>
        <taxon>Pichiales</taxon>
        <taxon>Pichiaceae</taxon>
        <taxon>Ambrosiozyma</taxon>
    </lineage>
</organism>
<feature type="region of interest" description="Disordered" evidence="1">
    <location>
        <begin position="1"/>
        <end position="28"/>
    </location>
</feature>
<dbReference type="EMBL" id="BSXU01006919">
    <property type="protein sequence ID" value="GMG56113.1"/>
    <property type="molecule type" value="Genomic_DNA"/>
</dbReference>
<sequence length="68" mass="7578">MSDNQQLLNSSELPLAGEGHDQFDDSFLRTQETMEPISTPAIDLNLVYAPPGDMFDTANNSNINDHQR</sequence>
<accession>A0A9W6Z4J7</accession>
<evidence type="ECO:0000313" key="3">
    <source>
        <dbReference type="Proteomes" id="UP001165063"/>
    </source>
</evidence>
<gene>
    <name evidence="2" type="ORF">Amon01_000818200</name>
</gene>
<protein>
    <submittedName>
        <fullName evidence="2">Unnamed protein product</fullName>
    </submittedName>
</protein>
<evidence type="ECO:0000256" key="1">
    <source>
        <dbReference type="SAM" id="MobiDB-lite"/>
    </source>
</evidence>
<feature type="compositionally biased region" description="Basic and acidic residues" evidence="1">
    <location>
        <begin position="18"/>
        <end position="27"/>
    </location>
</feature>
<keyword evidence="3" id="KW-1185">Reference proteome</keyword>